<dbReference type="RefSeq" id="WP_044219918.1">
    <property type="nucleotide sequence ID" value="NZ_JRYR02000001.1"/>
</dbReference>
<reference evidence="2 3" key="1">
    <citation type="journal article" date="2012" name="Int. J. Syst. Evol. Microbiol.">
        <title>Flammeovirga pacifica sp. nov., isolated from deep-sea sediment.</title>
        <authorList>
            <person name="Xu H."/>
            <person name="Fu Y."/>
            <person name="Yang N."/>
            <person name="Ding Z."/>
            <person name="Lai Q."/>
            <person name="Zeng R."/>
        </authorList>
    </citation>
    <scope>NUCLEOTIDE SEQUENCE [LARGE SCALE GENOMIC DNA]</scope>
    <source>
        <strain evidence="3">DSM 24597 / LMG 26175 / WPAGA1</strain>
    </source>
</reference>
<dbReference type="SUPFAM" id="SSF52402">
    <property type="entry name" value="Adenine nucleotide alpha hydrolases-like"/>
    <property type="match status" value="1"/>
</dbReference>
<dbReference type="NCBIfam" id="TIGR00290">
    <property type="entry name" value="MJ0570_dom"/>
    <property type="match status" value="1"/>
</dbReference>
<evidence type="ECO:0000259" key="1">
    <source>
        <dbReference type="Pfam" id="PF01902"/>
    </source>
</evidence>
<dbReference type="STRING" id="915059.NH26_17135"/>
<dbReference type="InterPro" id="IPR030662">
    <property type="entry name" value="DPH6/MJ0570"/>
</dbReference>
<evidence type="ECO:0000313" key="3">
    <source>
        <dbReference type="Proteomes" id="UP000179797"/>
    </source>
</evidence>
<dbReference type="InterPro" id="IPR014729">
    <property type="entry name" value="Rossmann-like_a/b/a_fold"/>
</dbReference>
<evidence type="ECO:0000313" key="2">
    <source>
        <dbReference type="EMBL" id="OHX67941.1"/>
    </source>
</evidence>
<dbReference type="EMBL" id="JRYR02000001">
    <property type="protein sequence ID" value="OHX67941.1"/>
    <property type="molecule type" value="Genomic_DNA"/>
</dbReference>
<dbReference type="InterPro" id="IPR002761">
    <property type="entry name" value="Diphthami_syn_dom"/>
</dbReference>
<dbReference type="Pfam" id="PF01902">
    <property type="entry name" value="Diphthami_syn_2"/>
    <property type="match status" value="1"/>
</dbReference>
<sequence length="234" mass="26856">MKKALFQWSGGKDSSFALFKALKEWEITGLFTSLSKEYQRISMHGVREELLDLQAESIGLPLHKMYLEEDATHDTYDRELGKHLQPFVDNGIKDLVLGDIFLEDLRKYREDQMDKVGLKCHFPLWGGNTHDLYKAFVEAGFKAITVAVNDQLGEEFNGRVLDMDFYNDLPEGVDPCGENGEFHTFVFDGPIFSKPVPFTKGKKLVREYEFKDADGKMIYSKFHFCDLELASSDQ</sequence>
<dbReference type="PIRSF" id="PIRSF039123">
    <property type="entry name" value="Diphthamide_synthase"/>
    <property type="match status" value="1"/>
</dbReference>
<name>A0A1S1Z3X8_FLAPC</name>
<dbReference type="Proteomes" id="UP000179797">
    <property type="component" value="Unassembled WGS sequence"/>
</dbReference>
<keyword evidence="3" id="KW-1185">Reference proteome</keyword>
<protein>
    <recommendedName>
        <fullName evidence="1">Diphthamide synthase domain-containing protein</fullName>
    </recommendedName>
</protein>
<dbReference type="OrthoDB" id="3572539at2"/>
<accession>A0A1S1Z3X8</accession>
<dbReference type="CDD" id="cd01994">
    <property type="entry name" value="AANH_PF0828-like"/>
    <property type="match status" value="1"/>
</dbReference>
<comment type="caution">
    <text evidence="2">The sequence shown here is derived from an EMBL/GenBank/DDBJ whole genome shotgun (WGS) entry which is preliminary data.</text>
</comment>
<feature type="domain" description="Diphthamide synthase" evidence="1">
    <location>
        <begin position="4"/>
        <end position="197"/>
    </location>
</feature>
<organism evidence="2 3">
    <name type="scientific">Flammeovirga pacifica</name>
    <dbReference type="NCBI Taxonomy" id="915059"/>
    <lineage>
        <taxon>Bacteria</taxon>
        <taxon>Pseudomonadati</taxon>
        <taxon>Bacteroidota</taxon>
        <taxon>Cytophagia</taxon>
        <taxon>Cytophagales</taxon>
        <taxon>Flammeovirgaceae</taxon>
        <taxon>Flammeovirga</taxon>
    </lineage>
</organism>
<dbReference type="Gene3D" id="3.40.50.620">
    <property type="entry name" value="HUPs"/>
    <property type="match status" value="1"/>
</dbReference>
<dbReference type="AlphaFoldDB" id="A0A1S1Z3X8"/>
<dbReference type="Gene3D" id="3.90.1490.10">
    <property type="entry name" value="putative n-type atp pyrophosphatase, domain 2"/>
    <property type="match status" value="1"/>
</dbReference>
<proteinExistence type="predicted"/>
<gene>
    <name evidence="2" type="ORF">NH26_17135</name>
</gene>